<dbReference type="PANTHER" id="PTHR46268">
    <property type="entry name" value="STRESS RESPONSE PROTEIN NHAX"/>
    <property type="match status" value="1"/>
</dbReference>
<name>A0A074L1R3_9BACT</name>
<gene>
    <name evidence="3" type="ORF">EL17_09885</name>
</gene>
<dbReference type="Pfam" id="PF00582">
    <property type="entry name" value="Usp"/>
    <property type="match status" value="1"/>
</dbReference>
<comment type="similarity">
    <text evidence="1">Belongs to the universal stress protein A family.</text>
</comment>
<dbReference type="OrthoDB" id="1522603at2"/>
<dbReference type="RefSeq" id="WP_035074055.1">
    <property type="nucleotide sequence ID" value="NZ_JMIH01000018.1"/>
</dbReference>
<dbReference type="AlphaFoldDB" id="A0A074L1R3"/>
<sequence>MKRILVPVDFSVYSENAFKSALKMAEKSNASITCLNVVNSTIDWNNLSPKAKARHQDILDSEAEAKDKLQSFIKDHKTNETPVEAVVEVGIPAAQILEIAGRQNADLIVIGAYGIGHEPGKFIGSTLQTVMRKANCPVLGVKKTVNGNDLKKITFASLFSEESKPAFGRIKPIIKSIGSSVHFLYINSPHTFSTSEKMEKLMLDFKSGQEDLTIHQHIYNHDEVENGIIAFSEGKKTGIIAIVAKQRRMAAYHTGVTETVLFKSDIPVLSVKMEE</sequence>
<comment type="caution">
    <text evidence="3">The sequence shown here is derived from an EMBL/GenBank/DDBJ whole genome shotgun (WGS) entry which is preliminary data.</text>
</comment>
<dbReference type="eggNOG" id="COG0589">
    <property type="taxonomic scope" value="Bacteria"/>
</dbReference>
<evidence type="ECO:0000313" key="3">
    <source>
        <dbReference type="EMBL" id="KEO73808.1"/>
    </source>
</evidence>
<keyword evidence="4" id="KW-1185">Reference proteome</keyword>
<dbReference type="STRING" id="1048983.EL17_09885"/>
<feature type="domain" description="UspA" evidence="2">
    <location>
        <begin position="1"/>
        <end position="142"/>
    </location>
</feature>
<dbReference type="InterPro" id="IPR006015">
    <property type="entry name" value="Universal_stress_UspA"/>
</dbReference>
<evidence type="ECO:0000259" key="2">
    <source>
        <dbReference type="Pfam" id="PF00582"/>
    </source>
</evidence>
<organism evidence="3 4">
    <name type="scientific">Anditalea andensis</name>
    <dbReference type="NCBI Taxonomy" id="1048983"/>
    <lineage>
        <taxon>Bacteria</taxon>
        <taxon>Pseudomonadati</taxon>
        <taxon>Bacteroidota</taxon>
        <taxon>Cytophagia</taxon>
        <taxon>Cytophagales</taxon>
        <taxon>Cytophagaceae</taxon>
        <taxon>Anditalea</taxon>
    </lineage>
</organism>
<evidence type="ECO:0000256" key="1">
    <source>
        <dbReference type="ARBA" id="ARBA00008791"/>
    </source>
</evidence>
<dbReference type="InterPro" id="IPR006016">
    <property type="entry name" value="UspA"/>
</dbReference>
<dbReference type="CDD" id="cd00293">
    <property type="entry name" value="USP-like"/>
    <property type="match status" value="1"/>
</dbReference>
<dbReference type="Gene3D" id="3.40.50.12370">
    <property type="match status" value="1"/>
</dbReference>
<proteinExistence type="inferred from homology"/>
<evidence type="ECO:0000313" key="4">
    <source>
        <dbReference type="Proteomes" id="UP000027821"/>
    </source>
</evidence>
<protein>
    <submittedName>
        <fullName evidence="3">Universal stress protein UspA</fullName>
    </submittedName>
</protein>
<reference evidence="3 4" key="1">
    <citation type="submission" date="2014-04" db="EMBL/GenBank/DDBJ databases">
        <title>Characterization and application of a salt tolerant electro-active bacterium.</title>
        <authorList>
            <person name="Yang L."/>
            <person name="Wei S."/>
            <person name="Tay Q.X.M."/>
        </authorList>
    </citation>
    <scope>NUCLEOTIDE SEQUENCE [LARGE SCALE GENOMIC DNA]</scope>
    <source>
        <strain evidence="3 4">LY1</strain>
    </source>
</reference>
<dbReference type="SUPFAM" id="SSF52402">
    <property type="entry name" value="Adenine nucleotide alpha hydrolases-like"/>
    <property type="match status" value="2"/>
</dbReference>
<dbReference type="PANTHER" id="PTHR46268:SF6">
    <property type="entry name" value="UNIVERSAL STRESS PROTEIN UP12"/>
    <property type="match status" value="1"/>
</dbReference>
<dbReference type="EMBL" id="JMIH01000018">
    <property type="protein sequence ID" value="KEO73808.1"/>
    <property type="molecule type" value="Genomic_DNA"/>
</dbReference>
<dbReference type="Proteomes" id="UP000027821">
    <property type="component" value="Unassembled WGS sequence"/>
</dbReference>
<accession>A0A074L1R3</accession>
<dbReference type="PRINTS" id="PR01438">
    <property type="entry name" value="UNVRSLSTRESS"/>
</dbReference>